<dbReference type="Gene3D" id="1.10.10.10">
    <property type="entry name" value="Winged helix-like DNA-binding domain superfamily/Winged helix DNA-binding domain"/>
    <property type="match status" value="1"/>
</dbReference>
<feature type="domain" description="RNA polymerase sigma-70 region 4" evidence="7">
    <location>
        <begin position="253"/>
        <end position="307"/>
    </location>
</feature>
<proteinExistence type="predicted"/>
<dbReference type="AlphaFoldDB" id="A0A7C2JZ89"/>
<keyword evidence="4" id="KW-0804">Transcription</keyword>
<dbReference type="GO" id="GO:0016987">
    <property type="term" value="F:sigma factor activity"/>
    <property type="evidence" value="ECO:0007669"/>
    <property type="project" value="UniProtKB-KW"/>
</dbReference>
<dbReference type="Pfam" id="PF04545">
    <property type="entry name" value="Sigma70_r4"/>
    <property type="match status" value="1"/>
</dbReference>
<dbReference type="GO" id="GO:0003677">
    <property type="term" value="F:DNA binding"/>
    <property type="evidence" value="ECO:0007669"/>
    <property type="project" value="UniProtKB-KW"/>
</dbReference>
<keyword evidence="3" id="KW-0238">DNA-binding</keyword>
<dbReference type="PANTHER" id="PTHR30603:SF60">
    <property type="entry name" value="RNA POLYMERASE SIGMA FACTOR RPOD"/>
    <property type="match status" value="1"/>
</dbReference>
<evidence type="ECO:0000256" key="2">
    <source>
        <dbReference type="ARBA" id="ARBA00023082"/>
    </source>
</evidence>
<feature type="domain" description="RNA polymerase sigma-70 region 2" evidence="6">
    <location>
        <begin position="145"/>
        <end position="214"/>
    </location>
</feature>
<keyword evidence="1" id="KW-0805">Transcription regulation</keyword>
<dbReference type="GO" id="GO:0006352">
    <property type="term" value="P:DNA-templated transcription initiation"/>
    <property type="evidence" value="ECO:0007669"/>
    <property type="project" value="InterPro"/>
</dbReference>
<dbReference type="InterPro" id="IPR000943">
    <property type="entry name" value="RNA_pol_sigma70"/>
</dbReference>
<dbReference type="EMBL" id="DSOK01000077">
    <property type="protein sequence ID" value="HEN14321.1"/>
    <property type="molecule type" value="Genomic_DNA"/>
</dbReference>
<dbReference type="SUPFAM" id="SSF88659">
    <property type="entry name" value="Sigma3 and sigma4 domains of RNA polymerase sigma factors"/>
    <property type="match status" value="1"/>
</dbReference>
<evidence type="ECO:0000256" key="1">
    <source>
        <dbReference type="ARBA" id="ARBA00023015"/>
    </source>
</evidence>
<keyword evidence="2" id="KW-0731">Sigma factor</keyword>
<name>A0A7C2JZ89_9PLAN</name>
<dbReference type="InterPro" id="IPR013324">
    <property type="entry name" value="RNA_pol_sigma_r3/r4-like"/>
</dbReference>
<dbReference type="InterPro" id="IPR050239">
    <property type="entry name" value="Sigma-70_RNA_pol_init_factors"/>
</dbReference>
<dbReference type="InterPro" id="IPR007630">
    <property type="entry name" value="RNA_pol_sigma70_r4"/>
</dbReference>
<dbReference type="InterPro" id="IPR013325">
    <property type="entry name" value="RNA_pol_sigma_r2"/>
</dbReference>
<dbReference type="Pfam" id="PF04542">
    <property type="entry name" value="Sigma70_r2"/>
    <property type="match status" value="1"/>
</dbReference>
<protein>
    <submittedName>
        <fullName evidence="8">Sigma-70 family RNA polymerase sigma factor</fullName>
    </submittedName>
</protein>
<evidence type="ECO:0000256" key="4">
    <source>
        <dbReference type="ARBA" id="ARBA00023163"/>
    </source>
</evidence>
<dbReference type="InterPro" id="IPR014284">
    <property type="entry name" value="RNA_pol_sigma-70_dom"/>
</dbReference>
<organism evidence="8">
    <name type="scientific">Schlesneria paludicola</name>
    <dbReference type="NCBI Taxonomy" id="360056"/>
    <lineage>
        <taxon>Bacteria</taxon>
        <taxon>Pseudomonadati</taxon>
        <taxon>Planctomycetota</taxon>
        <taxon>Planctomycetia</taxon>
        <taxon>Planctomycetales</taxon>
        <taxon>Planctomycetaceae</taxon>
        <taxon>Schlesneria</taxon>
    </lineage>
</organism>
<reference evidence="8" key="1">
    <citation type="journal article" date="2020" name="mSystems">
        <title>Genome- and Community-Level Interaction Insights into Carbon Utilization and Element Cycling Functions of Hydrothermarchaeota in Hydrothermal Sediment.</title>
        <authorList>
            <person name="Zhou Z."/>
            <person name="Liu Y."/>
            <person name="Xu W."/>
            <person name="Pan J."/>
            <person name="Luo Z.H."/>
            <person name="Li M."/>
        </authorList>
    </citation>
    <scope>NUCLEOTIDE SEQUENCE [LARGE SCALE GENOMIC DNA]</scope>
    <source>
        <strain evidence="8">SpSt-339</strain>
    </source>
</reference>
<accession>A0A7C2JZ89</accession>
<comment type="caution">
    <text evidence="8">The sequence shown here is derived from an EMBL/GenBank/DDBJ whole genome shotgun (WGS) entry which is preliminary data.</text>
</comment>
<evidence type="ECO:0000259" key="7">
    <source>
        <dbReference type="Pfam" id="PF04545"/>
    </source>
</evidence>
<dbReference type="InterPro" id="IPR007627">
    <property type="entry name" value="RNA_pol_sigma70_r2"/>
</dbReference>
<dbReference type="NCBIfam" id="TIGR02937">
    <property type="entry name" value="sigma70-ECF"/>
    <property type="match status" value="1"/>
</dbReference>
<dbReference type="SUPFAM" id="SSF88946">
    <property type="entry name" value="Sigma2 domain of RNA polymerase sigma factors"/>
    <property type="match status" value="1"/>
</dbReference>
<evidence type="ECO:0000256" key="5">
    <source>
        <dbReference type="SAM" id="MobiDB-lite"/>
    </source>
</evidence>
<feature type="region of interest" description="Disordered" evidence="5">
    <location>
        <begin position="13"/>
        <end position="37"/>
    </location>
</feature>
<dbReference type="PANTHER" id="PTHR30603">
    <property type="entry name" value="RNA POLYMERASE SIGMA FACTOR RPO"/>
    <property type="match status" value="1"/>
</dbReference>
<dbReference type="Gene3D" id="1.10.601.10">
    <property type="entry name" value="RNA Polymerase Primary Sigma Factor"/>
    <property type="match status" value="1"/>
</dbReference>
<evidence type="ECO:0000313" key="8">
    <source>
        <dbReference type="EMBL" id="HEN14321.1"/>
    </source>
</evidence>
<dbReference type="CDD" id="cd06171">
    <property type="entry name" value="Sigma70_r4"/>
    <property type="match status" value="1"/>
</dbReference>
<evidence type="ECO:0000256" key="3">
    <source>
        <dbReference type="ARBA" id="ARBA00023125"/>
    </source>
</evidence>
<dbReference type="PRINTS" id="PR00046">
    <property type="entry name" value="SIGMA70FCT"/>
</dbReference>
<gene>
    <name evidence="8" type="ORF">ENQ76_02480</name>
</gene>
<evidence type="ECO:0000259" key="6">
    <source>
        <dbReference type="Pfam" id="PF04542"/>
    </source>
</evidence>
<dbReference type="InterPro" id="IPR036388">
    <property type="entry name" value="WH-like_DNA-bd_sf"/>
</dbReference>
<sequence>MVPALTVTKSVRTAFSRDRHSKSSALAGRLSRPATPPQSMCPPRIVDFIFAPEFEDPQQSAAILADPPAAGEQEVVTPPADTPPYLARLYTVPLLTKEQEFHLFRQMNYCKYLANRWLSRRRASTSDRNQAEHWLSRATQIKHHLIEANLRLVVSIAKTLADAANPLDDLISEGNIPLLRAVEIFDFTRGLRFSTYATWAVRHRLYRCVPRNRRYARRFIAGADADLGSLADLPGRPDDAADPILLRATVAEWLDELPPRERQIVVARFGLGTHPQPERFREIAAKHGISTERARQLCLRALRQLRAAHWSADVDLAELGESV</sequence>